<evidence type="ECO:0000256" key="3">
    <source>
        <dbReference type="ARBA" id="ARBA00022475"/>
    </source>
</evidence>
<dbReference type="KEGG" id="sbf:JCM31447_09440"/>
<keyword evidence="13" id="KW-1185">Reference proteome</keyword>
<feature type="transmembrane region" description="Helical" evidence="11">
    <location>
        <begin position="340"/>
        <end position="359"/>
    </location>
</feature>
<evidence type="ECO:0000256" key="1">
    <source>
        <dbReference type="ARBA" id="ARBA00004651"/>
    </source>
</evidence>
<proteinExistence type="predicted"/>
<feature type="transmembrane region" description="Helical" evidence="11">
    <location>
        <begin position="119"/>
        <end position="137"/>
    </location>
</feature>
<dbReference type="CDD" id="cd06579">
    <property type="entry name" value="TM_PBP1_transp_AraH_like"/>
    <property type="match status" value="1"/>
</dbReference>
<accession>A0A4P2VHN3</accession>
<feature type="transmembrane region" description="Helical" evidence="11">
    <location>
        <begin position="36"/>
        <end position="54"/>
    </location>
</feature>
<evidence type="ECO:0000256" key="5">
    <source>
        <dbReference type="ARBA" id="ARBA00022597"/>
    </source>
</evidence>
<feature type="transmembrane region" description="Helical" evidence="11">
    <location>
        <begin position="66"/>
        <end position="86"/>
    </location>
</feature>
<protein>
    <recommendedName>
        <fullName evidence="10">Xylose transport system permease protein XylH</fullName>
    </recommendedName>
</protein>
<dbReference type="Pfam" id="PF02653">
    <property type="entry name" value="BPD_transp_2"/>
    <property type="match status" value="2"/>
</dbReference>
<keyword evidence="7 11" id="KW-1133">Transmembrane helix</keyword>
<dbReference type="GO" id="GO:0022857">
    <property type="term" value="F:transmembrane transporter activity"/>
    <property type="evidence" value="ECO:0007669"/>
    <property type="project" value="InterPro"/>
</dbReference>
<evidence type="ECO:0000313" key="13">
    <source>
        <dbReference type="Proteomes" id="UP000291236"/>
    </source>
</evidence>
<name>A0A4P2VHN3_FLUSA</name>
<feature type="transmembrane region" description="Helical" evidence="11">
    <location>
        <begin position="294"/>
        <end position="319"/>
    </location>
</feature>
<dbReference type="InterPro" id="IPR001851">
    <property type="entry name" value="ABC_transp_permease"/>
</dbReference>
<evidence type="ECO:0000256" key="10">
    <source>
        <dbReference type="ARBA" id="ARBA00035686"/>
    </source>
</evidence>
<feature type="transmembrane region" description="Helical" evidence="11">
    <location>
        <begin position="268"/>
        <end position="288"/>
    </location>
</feature>
<evidence type="ECO:0000256" key="2">
    <source>
        <dbReference type="ARBA" id="ARBA00022448"/>
    </source>
</evidence>
<keyword evidence="3" id="KW-1003">Cell membrane</keyword>
<feature type="transmembrane region" description="Helical" evidence="11">
    <location>
        <begin position="231"/>
        <end position="248"/>
    </location>
</feature>
<evidence type="ECO:0000256" key="11">
    <source>
        <dbReference type="SAM" id="Phobius"/>
    </source>
</evidence>
<evidence type="ECO:0000256" key="6">
    <source>
        <dbReference type="ARBA" id="ARBA00022692"/>
    </source>
</evidence>
<gene>
    <name evidence="12" type="ORF">JCM31447_09440</name>
</gene>
<dbReference type="PANTHER" id="PTHR32196:SF32">
    <property type="entry name" value="XYLOSE TRANSPORT SYSTEM PERMEASE PROTEIN XYLH"/>
    <property type="match status" value="1"/>
</dbReference>
<dbReference type="Proteomes" id="UP000291236">
    <property type="component" value="Chromosome"/>
</dbReference>
<feature type="transmembrane region" description="Helical" evidence="11">
    <location>
        <begin position="379"/>
        <end position="407"/>
    </location>
</feature>
<keyword evidence="6 11" id="KW-0812">Transmembrane</keyword>
<dbReference type="EMBL" id="AP019368">
    <property type="protein sequence ID" value="BBH52503.1"/>
    <property type="molecule type" value="Genomic_DNA"/>
</dbReference>
<dbReference type="GO" id="GO:0005886">
    <property type="term" value="C:plasma membrane"/>
    <property type="evidence" value="ECO:0007669"/>
    <property type="project" value="UniProtKB-SubCell"/>
</dbReference>
<dbReference type="PANTHER" id="PTHR32196">
    <property type="entry name" value="ABC TRANSPORTER PERMEASE PROTEIN YPHD-RELATED-RELATED"/>
    <property type="match status" value="1"/>
</dbReference>
<feature type="transmembrane region" description="Helical" evidence="11">
    <location>
        <begin position="419"/>
        <end position="437"/>
    </location>
</feature>
<comment type="subcellular location">
    <subcellularLocation>
        <location evidence="1">Cell membrane</location>
        <topology evidence="1">Multi-pass membrane protein</topology>
    </subcellularLocation>
</comment>
<comment type="function">
    <text evidence="9">Part of the binding-protein-dependent transport system for D-xylose. Probably responsible for the translocation of the substrate across the membrane.</text>
</comment>
<keyword evidence="8 11" id="KW-0472">Membrane</keyword>
<keyword evidence="4" id="KW-0997">Cell inner membrane</keyword>
<evidence type="ECO:0000256" key="8">
    <source>
        <dbReference type="ARBA" id="ARBA00023136"/>
    </source>
</evidence>
<dbReference type="OrthoDB" id="6384190at2"/>
<evidence type="ECO:0000256" key="4">
    <source>
        <dbReference type="ARBA" id="ARBA00022519"/>
    </source>
</evidence>
<evidence type="ECO:0000313" key="12">
    <source>
        <dbReference type="EMBL" id="BBH52503.1"/>
    </source>
</evidence>
<keyword evidence="5" id="KW-0762">Sugar transport</keyword>
<dbReference type="RefSeq" id="WP_130607068.1">
    <property type="nucleotide sequence ID" value="NZ_AP019368.1"/>
</dbReference>
<organism evidence="12 13">
    <name type="scientific">Fluviispira sanaruensis</name>
    <dbReference type="NCBI Taxonomy" id="2493639"/>
    <lineage>
        <taxon>Bacteria</taxon>
        <taxon>Pseudomonadati</taxon>
        <taxon>Bdellovibrionota</taxon>
        <taxon>Oligoflexia</taxon>
        <taxon>Silvanigrellales</taxon>
        <taxon>Silvanigrellaceae</taxon>
        <taxon>Fluviispira</taxon>
    </lineage>
</organism>
<reference evidence="12 13" key="1">
    <citation type="submission" date="2018-12" db="EMBL/GenBank/DDBJ databases">
        <title>Rubrispira sanarue gen. nov., sp., nov., a member of the order Silvanigrellales, isolated from a brackish lake in Hamamatsu Japan.</title>
        <authorList>
            <person name="Maejima Y."/>
            <person name="Iino T."/>
            <person name="Muraguchi Y."/>
            <person name="Fukuda K."/>
            <person name="Nojiri H."/>
            <person name="Ohkuma M."/>
            <person name="Moriuchi R."/>
            <person name="Dohra H."/>
            <person name="Kimbara K."/>
            <person name="Shintani M."/>
        </authorList>
    </citation>
    <scope>NUCLEOTIDE SEQUENCE [LARGE SCALE GENOMIC DNA]</scope>
    <source>
        <strain evidence="12 13">RF1110005</strain>
    </source>
</reference>
<feature type="transmembrane region" description="Helical" evidence="11">
    <location>
        <begin position="144"/>
        <end position="163"/>
    </location>
</feature>
<sequence length="443" mass="48145">MNFLNQNSADKINSDVNKSELLEIIIASFKKNIRQYTMLIALFVIWAVFTYLTGSLFLSPRNLSNLFLQTSTVGVLAIGMTMILVAGHLDLSVGSVAGFIGAASAVLQVNYNWPTVPTVLATLSLGALIGLWQGYWVAYRRIPAFIVTLASMIAFRGAILGITDGRTIGPMSDSFKLIGQGYIPPFIYTLDKQFDEMGKPVLDEFNNPVLGYNSLLSNKFYIGEQPPFNDLTILIAIICIILFILLKIKKRNSRIKYGFTVLPKSLELLSIILYSLSIAAFFLVMAFYMGIPYAVLVVFILGITFHIVTNNTIFGRHIYAMGGNVEAARLSGINIKRNTLFVFILMGALTAVAGIILTARLNAATTSAGQNFELDAISAAIIGGTSTMGGVGTIFGAIIGALVMASLDNGMSLLNIEVTWQYIVKGSILLLAVWVDIATRKKS</sequence>
<keyword evidence="2" id="KW-0813">Transport</keyword>
<evidence type="ECO:0000256" key="9">
    <source>
        <dbReference type="ARBA" id="ARBA00035611"/>
    </source>
</evidence>
<evidence type="ECO:0000256" key="7">
    <source>
        <dbReference type="ARBA" id="ARBA00022989"/>
    </source>
</evidence>
<dbReference type="AlphaFoldDB" id="A0A4P2VHN3"/>